<dbReference type="EMBL" id="UINC01087307">
    <property type="protein sequence ID" value="SVC36565.1"/>
    <property type="molecule type" value="Genomic_DNA"/>
</dbReference>
<sequence>MNINKCVMTGLVCGMIVFQVGCLMLGAVGAGVGAGMYAGGDLETKSSKAVAEVYTAVEQACKDLKFDVYKQEQKAFSGLIVANSDFGKVAFKMKGKSPTETELSIRVGTFGDKGASELILAKLKPNL</sequence>
<keyword evidence="1" id="KW-0812">Transmembrane</keyword>
<gene>
    <name evidence="2" type="ORF">METZ01_LOCUS289419</name>
</gene>
<keyword evidence="1" id="KW-0472">Membrane</keyword>
<keyword evidence="1" id="KW-1133">Transmembrane helix</keyword>
<dbReference type="AlphaFoldDB" id="A0A382LLA6"/>
<name>A0A382LLA6_9ZZZZ</name>
<reference evidence="2" key="1">
    <citation type="submission" date="2018-05" db="EMBL/GenBank/DDBJ databases">
        <authorList>
            <person name="Lanie J.A."/>
            <person name="Ng W.-L."/>
            <person name="Kazmierczak K.M."/>
            <person name="Andrzejewski T.M."/>
            <person name="Davidsen T.M."/>
            <person name="Wayne K.J."/>
            <person name="Tettelin H."/>
            <person name="Glass J.I."/>
            <person name="Rusch D."/>
            <person name="Podicherti R."/>
            <person name="Tsui H.-C.T."/>
            <person name="Winkler M.E."/>
        </authorList>
    </citation>
    <scope>NUCLEOTIDE SEQUENCE</scope>
</reference>
<dbReference type="InterPro" id="IPR021952">
    <property type="entry name" value="Flpp3-like"/>
</dbReference>
<evidence type="ECO:0000313" key="2">
    <source>
        <dbReference type="EMBL" id="SVC36565.1"/>
    </source>
</evidence>
<organism evidence="2">
    <name type="scientific">marine metagenome</name>
    <dbReference type="NCBI Taxonomy" id="408172"/>
    <lineage>
        <taxon>unclassified sequences</taxon>
        <taxon>metagenomes</taxon>
        <taxon>ecological metagenomes</taxon>
    </lineage>
</organism>
<evidence type="ECO:0008006" key="3">
    <source>
        <dbReference type="Google" id="ProtNLM"/>
    </source>
</evidence>
<protein>
    <recommendedName>
        <fullName evidence="3">DUF3568 family protein</fullName>
    </recommendedName>
</protein>
<evidence type="ECO:0000256" key="1">
    <source>
        <dbReference type="SAM" id="Phobius"/>
    </source>
</evidence>
<accession>A0A382LLA6</accession>
<dbReference type="Pfam" id="PF12092">
    <property type="entry name" value="DUF3568"/>
    <property type="match status" value="1"/>
</dbReference>
<feature type="transmembrane region" description="Helical" evidence="1">
    <location>
        <begin position="12"/>
        <end position="38"/>
    </location>
</feature>
<proteinExistence type="predicted"/>